<dbReference type="Gramene" id="AET5Gv20603700.2">
    <property type="protein sequence ID" value="AET5Gv20603700.2"/>
    <property type="gene ID" value="AET5Gv20603700"/>
</dbReference>
<feature type="compositionally biased region" description="Basic residues" evidence="1">
    <location>
        <begin position="89"/>
        <end position="104"/>
    </location>
</feature>
<evidence type="ECO:0000313" key="3">
    <source>
        <dbReference type="EnsemblPlants" id="AET5Gv20603700.2"/>
    </source>
</evidence>
<reference evidence="3" key="4">
    <citation type="submission" date="2019-03" db="UniProtKB">
        <authorList>
            <consortium name="EnsemblPlants"/>
        </authorList>
    </citation>
    <scope>IDENTIFICATION</scope>
</reference>
<feature type="compositionally biased region" description="Basic residues" evidence="1">
    <location>
        <begin position="164"/>
        <end position="176"/>
    </location>
</feature>
<evidence type="ECO:0000256" key="2">
    <source>
        <dbReference type="SAM" id="SignalP"/>
    </source>
</evidence>
<protein>
    <submittedName>
        <fullName evidence="3">Uncharacterized protein</fullName>
    </submittedName>
</protein>
<dbReference type="Proteomes" id="UP000015105">
    <property type="component" value="Chromosome 5D"/>
</dbReference>
<reference evidence="4" key="1">
    <citation type="journal article" date="2014" name="Science">
        <title>Ancient hybridizations among the ancestral genomes of bread wheat.</title>
        <authorList>
            <consortium name="International Wheat Genome Sequencing Consortium,"/>
            <person name="Marcussen T."/>
            <person name="Sandve S.R."/>
            <person name="Heier L."/>
            <person name="Spannagl M."/>
            <person name="Pfeifer M."/>
            <person name="Jakobsen K.S."/>
            <person name="Wulff B.B."/>
            <person name="Steuernagel B."/>
            <person name="Mayer K.F."/>
            <person name="Olsen O.A."/>
        </authorList>
    </citation>
    <scope>NUCLEOTIDE SEQUENCE [LARGE SCALE GENOMIC DNA]</scope>
    <source>
        <strain evidence="4">cv. AL8/78</strain>
    </source>
</reference>
<dbReference type="EnsemblPlants" id="AET5Gv20603700.2">
    <property type="protein sequence ID" value="AET5Gv20603700.2"/>
    <property type="gene ID" value="AET5Gv20603700"/>
</dbReference>
<feature type="chain" id="PRO_5019517645" evidence="2">
    <location>
        <begin position="17"/>
        <end position="243"/>
    </location>
</feature>
<keyword evidence="4" id="KW-1185">Reference proteome</keyword>
<feature type="region of interest" description="Disordered" evidence="1">
    <location>
        <begin position="80"/>
        <end position="243"/>
    </location>
</feature>
<feature type="compositionally biased region" description="Basic residues" evidence="1">
    <location>
        <begin position="216"/>
        <end position="228"/>
    </location>
</feature>
<evidence type="ECO:0000256" key="1">
    <source>
        <dbReference type="SAM" id="MobiDB-lite"/>
    </source>
</evidence>
<sequence>MARLLVLAVTATVLMAQSGQPASAARTSPAEAFWRAALPDAPMPDAILELLRDRHTGRRGRGRGGQGPAAAHELQLRLRRRLAPERSHQRPLPRRPTKPRCRRHAVVDGVLPRGRGARRGEPALPQDPSGHRRRRGVGRAAAGAVHRPLREGGRGVQFRPVPGRSRRRGRVRVPRHRPGEGLRPGPGRRARGRGDDRGCRVPVGPGARRLPAPRREARRRGGLPRRAGRAGPAGHEREESRRQ</sequence>
<feature type="signal peptide" evidence="2">
    <location>
        <begin position="1"/>
        <end position="16"/>
    </location>
</feature>
<evidence type="ECO:0000313" key="4">
    <source>
        <dbReference type="Proteomes" id="UP000015105"/>
    </source>
</evidence>
<reference evidence="3" key="3">
    <citation type="journal article" date="2017" name="Nature">
        <title>Genome sequence of the progenitor of the wheat D genome Aegilops tauschii.</title>
        <authorList>
            <person name="Luo M.C."/>
            <person name="Gu Y.Q."/>
            <person name="Puiu D."/>
            <person name="Wang H."/>
            <person name="Twardziok S.O."/>
            <person name="Deal K.R."/>
            <person name="Huo N."/>
            <person name="Zhu T."/>
            <person name="Wang L."/>
            <person name="Wang Y."/>
            <person name="McGuire P.E."/>
            <person name="Liu S."/>
            <person name="Long H."/>
            <person name="Ramasamy R.K."/>
            <person name="Rodriguez J.C."/>
            <person name="Van S.L."/>
            <person name="Yuan L."/>
            <person name="Wang Z."/>
            <person name="Xia Z."/>
            <person name="Xiao L."/>
            <person name="Anderson O.D."/>
            <person name="Ouyang S."/>
            <person name="Liang Y."/>
            <person name="Zimin A.V."/>
            <person name="Pertea G."/>
            <person name="Qi P."/>
            <person name="Bennetzen J.L."/>
            <person name="Dai X."/>
            <person name="Dawson M.W."/>
            <person name="Muller H.G."/>
            <person name="Kugler K."/>
            <person name="Rivarola-Duarte L."/>
            <person name="Spannagl M."/>
            <person name="Mayer K.F.X."/>
            <person name="Lu F.H."/>
            <person name="Bevan M.W."/>
            <person name="Leroy P."/>
            <person name="Li P."/>
            <person name="You F.M."/>
            <person name="Sun Q."/>
            <person name="Liu Z."/>
            <person name="Lyons E."/>
            <person name="Wicker T."/>
            <person name="Salzberg S.L."/>
            <person name="Devos K.M."/>
            <person name="Dvorak J."/>
        </authorList>
    </citation>
    <scope>NUCLEOTIDE SEQUENCE [LARGE SCALE GENOMIC DNA]</scope>
    <source>
        <strain evidence="3">cv. AL8/78</strain>
    </source>
</reference>
<reference evidence="3" key="5">
    <citation type="journal article" date="2021" name="G3 (Bethesda)">
        <title>Aegilops tauschii genome assembly Aet v5.0 features greater sequence contiguity and improved annotation.</title>
        <authorList>
            <person name="Wang L."/>
            <person name="Zhu T."/>
            <person name="Rodriguez J.C."/>
            <person name="Deal K.R."/>
            <person name="Dubcovsky J."/>
            <person name="McGuire P.E."/>
            <person name="Lux T."/>
            <person name="Spannagl M."/>
            <person name="Mayer K.F.X."/>
            <person name="Baldrich P."/>
            <person name="Meyers B.C."/>
            <person name="Huo N."/>
            <person name="Gu Y.Q."/>
            <person name="Zhou H."/>
            <person name="Devos K.M."/>
            <person name="Bennetzen J.L."/>
            <person name="Unver T."/>
            <person name="Budak H."/>
            <person name="Gulick P.J."/>
            <person name="Galiba G."/>
            <person name="Kalapos B."/>
            <person name="Nelson D.R."/>
            <person name="Li P."/>
            <person name="You F.M."/>
            <person name="Luo M.C."/>
            <person name="Dvorak J."/>
        </authorList>
    </citation>
    <scope>NUCLEOTIDE SEQUENCE [LARGE SCALE GENOMIC DNA]</scope>
    <source>
        <strain evidence="3">cv. AL8/78</strain>
    </source>
</reference>
<accession>A0A453L2J2</accession>
<feature type="compositionally biased region" description="Basic and acidic residues" evidence="1">
    <location>
        <begin position="234"/>
        <end position="243"/>
    </location>
</feature>
<organism evidence="3 4">
    <name type="scientific">Aegilops tauschii subsp. strangulata</name>
    <name type="common">Goatgrass</name>
    <dbReference type="NCBI Taxonomy" id="200361"/>
    <lineage>
        <taxon>Eukaryota</taxon>
        <taxon>Viridiplantae</taxon>
        <taxon>Streptophyta</taxon>
        <taxon>Embryophyta</taxon>
        <taxon>Tracheophyta</taxon>
        <taxon>Spermatophyta</taxon>
        <taxon>Magnoliopsida</taxon>
        <taxon>Liliopsida</taxon>
        <taxon>Poales</taxon>
        <taxon>Poaceae</taxon>
        <taxon>BOP clade</taxon>
        <taxon>Pooideae</taxon>
        <taxon>Triticodae</taxon>
        <taxon>Triticeae</taxon>
        <taxon>Triticinae</taxon>
        <taxon>Aegilops</taxon>
    </lineage>
</organism>
<keyword evidence="2" id="KW-0732">Signal</keyword>
<feature type="compositionally biased region" description="Low complexity" evidence="1">
    <location>
        <begin position="200"/>
        <end position="210"/>
    </location>
</feature>
<dbReference type="AlphaFoldDB" id="A0A453L2J2"/>
<reference evidence="4" key="2">
    <citation type="journal article" date="2017" name="Nat. Plants">
        <title>The Aegilops tauschii genome reveals multiple impacts of transposons.</title>
        <authorList>
            <person name="Zhao G."/>
            <person name="Zou C."/>
            <person name="Li K."/>
            <person name="Wang K."/>
            <person name="Li T."/>
            <person name="Gao L."/>
            <person name="Zhang X."/>
            <person name="Wang H."/>
            <person name="Yang Z."/>
            <person name="Liu X."/>
            <person name="Jiang W."/>
            <person name="Mao L."/>
            <person name="Kong X."/>
            <person name="Jiao Y."/>
            <person name="Jia J."/>
        </authorList>
    </citation>
    <scope>NUCLEOTIDE SEQUENCE [LARGE SCALE GENOMIC DNA]</scope>
    <source>
        <strain evidence="4">cv. AL8/78</strain>
    </source>
</reference>
<proteinExistence type="predicted"/>
<name>A0A453L2J2_AEGTS</name>